<dbReference type="Proteomes" id="UP001642483">
    <property type="component" value="Unassembled WGS sequence"/>
</dbReference>
<reference evidence="2 3" key="1">
    <citation type="submission" date="2024-02" db="EMBL/GenBank/DDBJ databases">
        <authorList>
            <person name="Daric V."/>
            <person name="Darras S."/>
        </authorList>
    </citation>
    <scope>NUCLEOTIDE SEQUENCE [LARGE SCALE GENOMIC DNA]</scope>
</reference>
<evidence type="ECO:0000256" key="1">
    <source>
        <dbReference type="SAM" id="MobiDB-lite"/>
    </source>
</evidence>
<organism evidence="2 3">
    <name type="scientific">Clavelina lepadiformis</name>
    <name type="common">Light-bulb sea squirt</name>
    <name type="synonym">Ascidia lepadiformis</name>
    <dbReference type="NCBI Taxonomy" id="159417"/>
    <lineage>
        <taxon>Eukaryota</taxon>
        <taxon>Metazoa</taxon>
        <taxon>Chordata</taxon>
        <taxon>Tunicata</taxon>
        <taxon>Ascidiacea</taxon>
        <taxon>Aplousobranchia</taxon>
        <taxon>Clavelinidae</taxon>
        <taxon>Clavelina</taxon>
    </lineage>
</organism>
<evidence type="ECO:0000313" key="3">
    <source>
        <dbReference type="Proteomes" id="UP001642483"/>
    </source>
</evidence>
<comment type="caution">
    <text evidence="2">The sequence shown here is derived from an EMBL/GenBank/DDBJ whole genome shotgun (WGS) entry which is preliminary data.</text>
</comment>
<keyword evidence="3" id="KW-1185">Reference proteome</keyword>
<feature type="compositionally biased region" description="Polar residues" evidence="1">
    <location>
        <begin position="43"/>
        <end position="63"/>
    </location>
</feature>
<dbReference type="EMBL" id="CAWYQH010000001">
    <property type="protein sequence ID" value="CAK8671010.1"/>
    <property type="molecule type" value="Genomic_DNA"/>
</dbReference>
<evidence type="ECO:0000313" key="2">
    <source>
        <dbReference type="EMBL" id="CAK8671010.1"/>
    </source>
</evidence>
<gene>
    <name evidence="2" type="ORF">CVLEPA_LOCUS39</name>
</gene>
<proteinExistence type="predicted"/>
<sequence>MPPETYSGPRLISASLPRAIPERKKGSDDSQASPTSKKRQRNSPKSSNLRRSPKTQIKPTITSSRKDDSVARYDRDFLLSRQFSSLSTRPPVLPPIPGVTVPRTKEIPPSLKVKLEKKGTLH</sequence>
<protein>
    <submittedName>
        <fullName evidence="2">Uncharacterized protein</fullName>
    </submittedName>
</protein>
<accession>A0ABP0EXV5</accession>
<feature type="region of interest" description="Disordered" evidence="1">
    <location>
        <begin position="1"/>
        <end position="70"/>
    </location>
</feature>
<name>A0ABP0EXV5_CLALP</name>